<dbReference type="EMBL" id="KV419406">
    <property type="protein sequence ID" value="KZS93685.1"/>
    <property type="molecule type" value="Genomic_DNA"/>
</dbReference>
<evidence type="ECO:0000313" key="1">
    <source>
        <dbReference type="EMBL" id="KZS93685.1"/>
    </source>
</evidence>
<organism evidence="1 2">
    <name type="scientific">Sistotremastrum niveocremeum HHB9708</name>
    <dbReference type="NCBI Taxonomy" id="1314777"/>
    <lineage>
        <taxon>Eukaryota</taxon>
        <taxon>Fungi</taxon>
        <taxon>Dikarya</taxon>
        <taxon>Basidiomycota</taxon>
        <taxon>Agaricomycotina</taxon>
        <taxon>Agaricomycetes</taxon>
        <taxon>Sistotremastrales</taxon>
        <taxon>Sistotremastraceae</taxon>
        <taxon>Sertulicium</taxon>
        <taxon>Sertulicium niveocremeum</taxon>
    </lineage>
</organism>
<protein>
    <submittedName>
        <fullName evidence="1">Uncharacterized protein</fullName>
    </submittedName>
</protein>
<proteinExistence type="predicted"/>
<dbReference type="AlphaFoldDB" id="A0A164UZV7"/>
<accession>A0A164UZV7</accession>
<keyword evidence="2" id="KW-1185">Reference proteome</keyword>
<evidence type="ECO:0000313" key="2">
    <source>
        <dbReference type="Proteomes" id="UP000076722"/>
    </source>
</evidence>
<name>A0A164UZV7_9AGAM</name>
<reference evidence="1 2" key="1">
    <citation type="journal article" date="2016" name="Mol. Biol. Evol.">
        <title>Comparative Genomics of Early-Diverging Mushroom-Forming Fungi Provides Insights into the Origins of Lignocellulose Decay Capabilities.</title>
        <authorList>
            <person name="Nagy L.G."/>
            <person name="Riley R."/>
            <person name="Tritt A."/>
            <person name="Adam C."/>
            <person name="Daum C."/>
            <person name="Floudas D."/>
            <person name="Sun H."/>
            <person name="Yadav J.S."/>
            <person name="Pangilinan J."/>
            <person name="Larsson K.H."/>
            <person name="Matsuura K."/>
            <person name="Barry K."/>
            <person name="Labutti K."/>
            <person name="Kuo R."/>
            <person name="Ohm R.A."/>
            <person name="Bhattacharya S.S."/>
            <person name="Shirouzu T."/>
            <person name="Yoshinaga Y."/>
            <person name="Martin F.M."/>
            <person name="Grigoriev I.V."/>
            <person name="Hibbett D.S."/>
        </authorList>
    </citation>
    <scope>NUCLEOTIDE SEQUENCE [LARGE SCALE GENOMIC DNA]</scope>
    <source>
        <strain evidence="1 2">HHB9708</strain>
    </source>
</reference>
<gene>
    <name evidence="1" type="ORF">SISNIDRAFT_485298</name>
</gene>
<dbReference type="Proteomes" id="UP000076722">
    <property type="component" value="Unassembled WGS sequence"/>
</dbReference>
<sequence>MSLVNRGIIANPLTSAPLNRGRAATIAACISTFFENTFLHPPHSIVVLRDHCTLFTLPTFVLDGVQPSSEFTFHLYAHHTSAFRLRVLLESEGDGWVRCTHDGVDPTQIRGWVSGNIIASLALRRQTLGGQTALLIILGVDHADIRQPLYQFVSCRCGADHAGLLMRLHGDPDDNTVPEALCQSGSVSASMRVLLRCCAGGVSWSSIAHNPVLTEM</sequence>